<dbReference type="CDD" id="cd00077">
    <property type="entry name" value="HDc"/>
    <property type="match status" value="1"/>
</dbReference>
<dbReference type="AlphaFoldDB" id="A0A918JFH3"/>
<organism evidence="11 12">
    <name type="scientific">Advenella faeciporci</name>
    <dbReference type="NCBI Taxonomy" id="797535"/>
    <lineage>
        <taxon>Bacteria</taxon>
        <taxon>Pseudomonadati</taxon>
        <taxon>Pseudomonadota</taxon>
        <taxon>Betaproteobacteria</taxon>
        <taxon>Burkholderiales</taxon>
        <taxon>Alcaligenaceae</taxon>
    </lineage>
</organism>
<sequence length="872" mass="101316">MNIPSKALLVKQQLNEQQGHLFDLYRQQKIRPDTLLVSLRKIVDQAFKNLVILHPLPQNAVLCAVGGYGRGELYPFSDIDILILLRQEPEPKEKIELESFIAMLWDLGLEIGHSVRTIEQCLEISKTDITIETSLLELRFVLGNRKLALELDRKFHAQLNPREFYLAKRLELQQRHARFNDTPYSLEPNCKESPGGHRDLQQIHWLAKAAGMGPSWRNLVTAGLMTDDESSKLKKAEQEFKRLRIELHLLANKRDDRLLFHTQPVLAEIYKIKSQGSKRPSEVLMQRYYNSARIVYQLTQFMMQNFQDYFFPVTNAMRVDIDEDFCSIQQRLDIKADDAFERKPQLLLKSFLVMQQHPELTDMTVRTQRAIWSSRFRIDAQFRRNPVNRRFFLQILQSPTGIVHNLRRMTMLNVLPMYIPAFKNVVGQMQHDLFHVYTVDQHTLMVIRNLRRFTMPEHAREYPLASHLIAYFEKHWLLYVAALFHDIAKGRGGDHSELGAVEVRKFAKDHKLEPEDARLVEFLVENHLVMSRVAQKQDLSDPQVIRDFVDLVKTERYLSALYLLTVADIRGTSPKVWSAWKGKLLEDLYNHALAALGGAQLDRSSILAQRKNEAMALISLAGLDDEDRDAFWLKMDVAYFLRHEPLEIAWHTRQLYKSVSTEQTVVKARPTDKNEGIQLLVYTKDKENLFELICSYFYENQINILDARIHTSNEGYALDSFIIESLAFGEDTRSYVPIIEHGLADKITKKQLEDFQCVLKRRTRFSMTAGVRRSRTFPIVPSIELQPDEHSKSWRLSITATDTPGILYSLASTFSRHNINLQMAKVMTLGERVEDVFILDGVTLENPRTQLLFERDLLETLKTLTYPDARIK</sequence>
<dbReference type="PANTHER" id="PTHR47320">
    <property type="entry name" value="BIFUNCTIONAL URIDYLYLTRANSFERASE/URIDYLYL-REMOVING ENZYME"/>
    <property type="match status" value="1"/>
</dbReference>
<comment type="catalytic activity">
    <reaction evidence="7">
        <text>[protein-PII]-uridylyl-L-tyrosine + H2O = [protein-PII]-L-tyrosine + UMP + H(+)</text>
        <dbReference type="Rhea" id="RHEA:48600"/>
        <dbReference type="Rhea" id="RHEA-COMP:12147"/>
        <dbReference type="Rhea" id="RHEA-COMP:12148"/>
        <dbReference type="ChEBI" id="CHEBI:15377"/>
        <dbReference type="ChEBI" id="CHEBI:15378"/>
        <dbReference type="ChEBI" id="CHEBI:46858"/>
        <dbReference type="ChEBI" id="CHEBI:57865"/>
        <dbReference type="ChEBI" id="CHEBI:90602"/>
    </reaction>
</comment>
<dbReference type="RefSeq" id="WP_189383880.1">
    <property type="nucleotide sequence ID" value="NZ_BAABFY010000057.1"/>
</dbReference>
<feature type="region of interest" description="Uridylyltransferase" evidence="7">
    <location>
        <begin position="1"/>
        <end position="320"/>
    </location>
</feature>
<name>A0A918JFH3_9BURK</name>
<comment type="domain">
    <text evidence="7">Has four distinct domains: an N-terminal nucleotidyltransferase (NT) domain responsible for UTase activity, a central HD domain that encodes UR activity, and two C-terminal ACT domains that seem to have a role in glutamine sensing.</text>
</comment>
<dbReference type="EMBL" id="BMYS01000002">
    <property type="protein sequence ID" value="GGW78269.1"/>
    <property type="molecule type" value="Genomic_DNA"/>
</dbReference>
<comment type="caution">
    <text evidence="7">Lacks conserved residue(s) required for the propagation of feature annotation.</text>
</comment>
<dbReference type="HAMAP" id="MF_00277">
    <property type="entry name" value="PII_uridylyl_transf"/>
    <property type="match status" value="1"/>
</dbReference>
<dbReference type="InterPro" id="IPR010043">
    <property type="entry name" value="UTase/UR"/>
</dbReference>
<comment type="cofactor">
    <cofactor evidence="7">
        <name>Mg(2+)</name>
        <dbReference type="ChEBI" id="CHEBI:18420"/>
    </cofactor>
</comment>
<comment type="activity regulation">
    <text evidence="7">Uridylyltransferase (UTase) activity is inhibited by glutamine, while glutamine activates uridylyl-removing (UR) activity.</text>
</comment>
<evidence type="ECO:0000256" key="4">
    <source>
        <dbReference type="ARBA" id="ARBA00022801"/>
    </source>
</evidence>
<dbReference type="NCBIfam" id="NF002837">
    <property type="entry name" value="PRK03059.1"/>
    <property type="match status" value="1"/>
</dbReference>
<evidence type="ECO:0000259" key="10">
    <source>
        <dbReference type="PROSITE" id="PS51831"/>
    </source>
</evidence>
<evidence type="ECO:0000256" key="2">
    <source>
        <dbReference type="ARBA" id="ARBA00022695"/>
    </source>
</evidence>
<dbReference type="InterPro" id="IPR045865">
    <property type="entry name" value="ACT-like_dom_sf"/>
</dbReference>
<dbReference type="SUPFAM" id="SSF55021">
    <property type="entry name" value="ACT-like"/>
    <property type="match status" value="2"/>
</dbReference>
<dbReference type="EC" id="3.1.4.-" evidence="7"/>
<dbReference type="GO" id="GO:0008081">
    <property type="term" value="F:phosphoric diester hydrolase activity"/>
    <property type="evidence" value="ECO:0007669"/>
    <property type="project" value="UniProtKB-UniRule"/>
</dbReference>
<evidence type="ECO:0000256" key="1">
    <source>
        <dbReference type="ARBA" id="ARBA00022679"/>
    </source>
</evidence>
<comment type="caution">
    <text evidence="11">The sequence shown here is derived from an EMBL/GenBank/DDBJ whole genome shotgun (WGS) entry which is preliminary data.</text>
</comment>
<keyword evidence="12" id="KW-1185">Reference proteome</keyword>
<evidence type="ECO:0000256" key="6">
    <source>
        <dbReference type="ARBA" id="ARBA00023268"/>
    </source>
</evidence>
<dbReference type="SUPFAM" id="SSF109604">
    <property type="entry name" value="HD-domain/PDEase-like"/>
    <property type="match status" value="1"/>
</dbReference>
<dbReference type="SUPFAM" id="SSF81301">
    <property type="entry name" value="Nucleotidyltransferase"/>
    <property type="match status" value="1"/>
</dbReference>
<dbReference type="EC" id="2.7.7.59" evidence="7"/>
<comment type="function">
    <text evidence="7">Modifies, by uridylylation and deuridylylation, the PII regulatory proteins (GlnB and homologs), in response to the nitrogen status of the cell that GlnD senses through the glutamine level. Under low glutamine levels, catalyzes the conversion of the PII proteins and UTP to PII-UMP and PPi, while under higher glutamine levels, GlnD hydrolyzes PII-UMP to PII and UMP (deuridylylation). Thus, controls uridylylation state and activity of the PII proteins, and plays an important role in the regulation of nitrogen metabolism.</text>
</comment>
<reference evidence="11" key="1">
    <citation type="journal article" date="2014" name="Int. J. Syst. Evol. Microbiol.">
        <title>Complete genome sequence of Corynebacterium casei LMG S-19264T (=DSM 44701T), isolated from a smear-ripened cheese.</title>
        <authorList>
            <consortium name="US DOE Joint Genome Institute (JGI-PGF)"/>
            <person name="Walter F."/>
            <person name="Albersmeier A."/>
            <person name="Kalinowski J."/>
            <person name="Ruckert C."/>
        </authorList>
    </citation>
    <scope>NUCLEOTIDE SEQUENCE</scope>
    <source>
        <strain evidence="11">KCTC 23732</strain>
    </source>
</reference>
<keyword evidence="6 7" id="KW-0511">Multifunctional enzyme</keyword>
<evidence type="ECO:0000259" key="9">
    <source>
        <dbReference type="PROSITE" id="PS51671"/>
    </source>
</evidence>
<dbReference type="SMART" id="SM00471">
    <property type="entry name" value="HDc"/>
    <property type="match status" value="1"/>
</dbReference>
<reference evidence="11" key="2">
    <citation type="submission" date="2020-09" db="EMBL/GenBank/DDBJ databases">
        <authorList>
            <person name="Sun Q."/>
            <person name="Kim S."/>
        </authorList>
    </citation>
    <scope>NUCLEOTIDE SEQUENCE</scope>
    <source>
        <strain evidence="11">KCTC 23732</strain>
    </source>
</reference>
<dbReference type="Gene3D" id="1.10.3210.10">
    <property type="entry name" value="Hypothetical protein af1432"/>
    <property type="match status" value="1"/>
</dbReference>
<keyword evidence="4 7" id="KW-0378">Hydrolase</keyword>
<keyword evidence="3" id="KW-0677">Repeat</keyword>
<evidence type="ECO:0000313" key="12">
    <source>
        <dbReference type="Proteomes" id="UP000608345"/>
    </source>
</evidence>
<keyword evidence="8" id="KW-0175">Coiled coil</keyword>
<dbReference type="PROSITE" id="PS51831">
    <property type="entry name" value="HD"/>
    <property type="match status" value="1"/>
</dbReference>
<dbReference type="GO" id="GO:0006808">
    <property type="term" value="P:regulation of nitrogen utilization"/>
    <property type="evidence" value="ECO:0007669"/>
    <property type="project" value="UniProtKB-UniRule"/>
</dbReference>
<comment type="catalytic activity">
    <reaction evidence="7">
        <text>[protein-PII]-L-tyrosine + UTP = [protein-PII]-uridylyl-L-tyrosine + diphosphate</text>
        <dbReference type="Rhea" id="RHEA:13673"/>
        <dbReference type="Rhea" id="RHEA-COMP:12147"/>
        <dbReference type="Rhea" id="RHEA-COMP:12148"/>
        <dbReference type="ChEBI" id="CHEBI:33019"/>
        <dbReference type="ChEBI" id="CHEBI:46398"/>
        <dbReference type="ChEBI" id="CHEBI:46858"/>
        <dbReference type="ChEBI" id="CHEBI:90602"/>
        <dbReference type="EC" id="2.7.7.59"/>
    </reaction>
</comment>
<evidence type="ECO:0000256" key="5">
    <source>
        <dbReference type="ARBA" id="ARBA00022842"/>
    </source>
</evidence>
<dbReference type="PIRSF" id="PIRSF006288">
    <property type="entry name" value="PII_uridyltransf"/>
    <property type="match status" value="1"/>
</dbReference>
<dbReference type="PANTHER" id="PTHR47320:SF1">
    <property type="entry name" value="BIFUNCTIONAL URIDYLYLTRANSFERASE_URIDYLYL-REMOVING ENZYME"/>
    <property type="match status" value="1"/>
</dbReference>
<dbReference type="Pfam" id="PF01966">
    <property type="entry name" value="HD"/>
    <property type="match status" value="1"/>
</dbReference>
<dbReference type="InterPro" id="IPR006674">
    <property type="entry name" value="HD_domain"/>
</dbReference>
<dbReference type="CDD" id="cd04900">
    <property type="entry name" value="ACT_UUR-like_1"/>
    <property type="match status" value="1"/>
</dbReference>
<dbReference type="InterPro" id="IPR043519">
    <property type="entry name" value="NT_sf"/>
</dbReference>
<dbReference type="PROSITE" id="PS51671">
    <property type="entry name" value="ACT"/>
    <property type="match status" value="2"/>
</dbReference>
<comment type="similarity">
    <text evidence="7">Belongs to the GlnD family.</text>
</comment>
<dbReference type="InterPro" id="IPR013546">
    <property type="entry name" value="PII_UdlTrfase/GS_AdlTrfase"/>
</dbReference>
<keyword evidence="1 7" id="KW-0808">Transferase</keyword>
<dbReference type="InterPro" id="IPR002912">
    <property type="entry name" value="ACT_dom"/>
</dbReference>
<dbReference type="Pfam" id="PF08335">
    <property type="entry name" value="GlnD_UR_UTase"/>
    <property type="match status" value="1"/>
</dbReference>
<keyword evidence="5 7" id="KW-0460">Magnesium</keyword>
<proteinExistence type="inferred from homology"/>
<protein>
    <recommendedName>
        <fullName evidence="7">Bifunctional uridylyltransferase/uridylyl-removing enzyme</fullName>
        <shortName evidence="7">UTase/UR</shortName>
    </recommendedName>
    <alternativeName>
        <fullName evidence="7">Bifunctional [protein-PII] modification enzyme</fullName>
    </alternativeName>
    <alternativeName>
        <fullName evidence="7">Bifunctional nitrogen sensor protein</fullName>
    </alternativeName>
    <domain>
        <recommendedName>
            <fullName evidence="7">[Protein-PII] uridylyltransferase</fullName>
            <shortName evidence="7">PII uridylyltransferase</shortName>
            <shortName evidence="7">UTase</shortName>
            <ecNumber evidence="7">2.7.7.59</ecNumber>
        </recommendedName>
    </domain>
    <domain>
        <recommendedName>
            <fullName evidence="7">[Protein-PII]-UMP uridylyl-removing enzyme</fullName>
            <shortName evidence="7">UR</shortName>
            <ecNumber evidence="7">3.1.4.-</ecNumber>
        </recommendedName>
    </domain>
</protein>
<gene>
    <name evidence="7 11" type="primary">glnD</name>
    <name evidence="11" type="ORF">GCM10011450_05160</name>
</gene>
<feature type="domain" description="HD" evidence="10">
    <location>
        <begin position="439"/>
        <end position="561"/>
    </location>
</feature>
<evidence type="ECO:0000256" key="8">
    <source>
        <dbReference type="SAM" id="Coils"/>
    </source>
</evidence>
<dbReference type="InterPro" id="IPR002934">
    <property type="entry name" value="Polymerase_NTP_transf_dom"/>
</dbReference>
<feature type="domain" description="ACT" evidence="9">
    <location>
        <begin position="678"/>
        <end position="757"/>
    </location>
</feature>
<dbReference type="Proteomes" id="UP000608345">
    <property type="component" value="Unassembled WGS sequence"/>
</dbReference>
<feature type="domain" description="ACT" evidence="9">
    <location>
        <begin position="795"/>
        <end position="872"/>
    </location>
</feature>
<dbReference type="InterPro" id="IPR003607">
    <property type="entry name" value="HD/PDEase_dom"/>
</dbReference>
<evidence type="ECO:0000313" key="11">
    <source>
        <dbReference type="EMBL" id="GGW78269.1"/>
    </source>
</evidence>
<dbReference type="CDD" id="cd05401">
    <property type="entry name" value="NT_GlnE_GlnD_like"/>
    <property type="match status" value="1"/>
</dbReference>
<dbReference type="GO" id="GO:0008773">
    <property type="term" value="F:[protein-PII] uridylyltransferase activity"/>
    <property type="evidence" value="ECO:0007669"/>
    <property type="project" value="UniProtKB-UniRule"/>
</dbReference>
<dbReference type="NCBIfam" id="TIGR01693">
    <property type="entry name" value="UTase_glnD"/>
    <property type="match status" value="1"/>
</dbReference>
<evidence type="ECO:0000256" key="3">
    <source>
        <dbReference type="ARBA" id="ARBA00022737"/>
    </source>
</evidence>
<dbReference type="Pfam" id="PF01909">
    <property type="entry name" value="NTP_transf_2"/>
    <property type="match status" value="1"/>
</dbReference>
<accession>A0A918JFH3</accession>
<evidence type="ECO:0000256" key="7">
    <source>
        <dbReference type="HAMAP-Rule" id="MF_00277"/>
    </source>
</evidence>
<feature type="coiled-coil region" evidence="8">
    <location>
        <begin position="226"/>
        <end position="253"/>
    </location>
</feature>
<keyword evidence="2 7" id="KW-0548">Nucleotidyltransferase</keyword>
<dbReference type="SUPFAM" id="SSF81593">
    <property type="entry name" value="Nucleotidyltransferase substrate binding subunit/domain"/>
    <property type="match status" value="1"/>
</dbReference>
<dbReference type="CDD" id="cd04899">
    <property type="entry name" value="ACT_ACR-UUR-like_2"/>
    <property type="match status" value="1"/>
</dbReference>